<dbReference type="SUPFAM" id="SSF56176">
    <property type="entry name" value="FAD-binding/transporter-associated domain-like"/>
    <property type="match status" value="1"/>
</dbReference>
<organism evidence="13 14">
    <name type="scientific">Candidatus Accumulibacter proximus</name>
    <dbReference type="NCBI Taxonomy" id="2954385"/>
    <lineage>
        <taxon>Bacteria</taxon>
        <taxon>Pseudomonadati</taxon>
        <taxon>Pseudomonadota</taxon>
        <taxon>Betaproteobacteria</taxon>
        <taxon>Candidatus Accumulibacter</taxon>
    </lineage>
</organism>
<dbReference type="Pfam" id="PF03471">
    <property type="entry name" value="CorC_HlyC"/>
    <property type="match status" value="1"/>
</dbReference>
<evidence type="ECO:0000256" key="6">
    <source>
        <dbReference type="ARBA" id="ARBA00023122"/>
    </source>
</evidence>
<proteinExistence type="predicted"/>
<keyword evidence="5 9" id="KW-1133">Transmembrane helix</keyword>
<dbReference type="Pfam" id="PF01595">
    <property type="entry name" value="CNNM"/>
    <property type="match status" value="1"/>
</dbReference>
<dbReference type="InterPro" id="IPR002550">
    <property type="entry name" value="CNNM"/>
</dbReference>
<dbReference type="InterPro" id="IPR000644">
    <property type="entry name" value="CBS_dom"/>
</dbReference>
<evidence type="ECO:0000313" key="14">
    <source>
        <dbReference type="Proteomes" id="UP000697998"/>
    </source>
</evidence>
<dbReference type="GO" id="GO:0050660">
    <property type="term" value="F:flavin adenine dinucleotide binding"/>
    <property type="evidence" value="ECO:0007669"/>
    <property type="project" value="InterPro"/>
</dbReference>
<evidence type="ECO:0000259" key="12">
    <source>
        <dbReference type="PROSITE" id="PS51846"/>
    </source>
</evidence>
<dbReference type="AlphaFoldDB" id="A0A935UG48"/>
<feature type="domain" description="CNNM transmembrane" evidence="12">
    <location>
        <begin position="1"/>
        <end position="196"/>
    </location>
</feature>
<dbReference type="PANTHER" id="PTHR43099">
    <property type="entry name" value="UPF0053 PROTEIN YRKA"/>
    <property type="match status" value="1"/>
</dbReference>
<keyword evidence="7 9" id="KW-0472">Membrane</keyword>
<dbReference type="InterPro" id="IPR046342">
    <property type="entry name" value="CBS_dom_sf"/>
</dbReference>
<dbReference type="InterPro" id="IPR005170">
    <property type="entry name" value="Transptr-assoc_dom"/>
</dbReference>
<evidence type="ECO:0000256" key="8">
    <source>
        <dbReference type="PROSITE-ProRule" id="PRU00703"/>
    </source>
</evidence>
<dbReference type="Gene3D" id="3.10.580.10">
    <property type="entry name" value="CBS-domain"/>
    <property type="match status" value="1"/>
</dbReference>
<comment type="caution">
    <text evidence="13">The sequence shown here is derived from an EMBL/GenBank/DDBJ whole genome shotgun (WGS) entry which is preliminary data.</text>
</comment>
<dbReference type="PROSITE" id="PS51846">
    <property type="entry name" value="CNNM"/>
    <property type="match status" value="1"/>
</dbReference>
<evidence type="ECO:0000256" key="2">
    <source>
        <dbReference type="ARBA" id="ARBA00022475"/>
    </source>
</evidence>
<accession>A0A935UG48</accession>
<dbReference type="GO" id="GO:0005886">
    <property type="term" value="C:plasma membrane"/>
    <property type="evidence" value="ECO:0007669"/>
    <property type="project" value="UniProtKB-SubCell"/>
</dbReference>
<evidence type="ECO:0000256" key="5">
    <source>
        <dbReference type="ARBA" id="ARBA00022989"/>
    </source>
</evidence>
<evidence type="ECO:0000256" key="10">
    <source>
        <dbReference type="SAM" id="Phobius"/>
    </source>
</evidence>
<reference evidence="13 14" key="1">
    <citation type="submission" date="2020-10" db="EMBL/GenBank/DDBJ databases">
        <title>Connecting structure to function with the recovery of over 1000 high-quality activated sludge metagenome-assembled genomes encoding full-length rRNA genes using long-read sequencing.</title>
        <authorList>
            <person name="Singleton C.M."/>
            <person name="Petriglieri F."/>
            <person name="Kristensen J.M."/>
            <person name="Kirkegaard R.H."/>
            <person name="Michaelsen T.Y."/>
            <person name="Andersen M.H."/>
            <person name="Karst S.M."/>
            <person name="Dueholm M.S."/>
            <person name="Nielsen P.H."/>
            <person name="Albertsen M."/>
        </authorList>
    </citation>
    <scope>NUCLEOTIDE SEQUENCE [LARGE SCALE GENOMIC DNA]</scope>
    <source>
        <strain evidence="13">EsbW_18-Q3-R4-48_BATAC.285</strain>
    </source>
</reference>
<keyword evidence="3 9" id="KW-0812">Transmembrane</keyword>
<evidence type="ECO:0000256" key="7">
    <source>
        <dbReference type="ARBA" id="ARBA00023136"/>
    </source>
</evidence>
<evidence type="ECO:0000256" key="4">
    <source>
        <dbReference type="ARBA" id="ARBA00022737"/>
    </source>
</evidence>
<keyword evidence="2" id="KW-1003">Cell membrane</keyword>
<dbReference type="Proteomes" id="UP000697998">
    <property type="component" value="Unassembled WGS sequence"/>
</dbReference>
<evidence type="ECO:0000256" key="1">
    <source>
        <dbReference type="ARBA" id="ARBA00004651"/>
    </source>
</evidence>
<dbReference type="SUPFAM" id="SSF54631">
    <property type="entry name" value="CBS-domain pair"/>
    <property type="match status" value="1"/>
</dbReference>
<feature type="transmembrane region" description="Helical" evidence="10">
    <location>
        <begin position="92"/>
        <end position="115"/>
    </location>
</feature>
<dbReference type="EMBL" id="JADJMH010000004">
    <property type="protein sequence ID" value="MBK7674334.1"/>
    <property type="molecule type" value="Genomic_DNA"/>
</dbReference>
<keyword evidence="4" id="KW-0677">Repeat</keyword>
<dbReference type="InterPro" id="IPR051676">
    <property type="entry name" value="UPF0053_domain"/>
</dbReference>
<dbReference type="InterPro" id="IPR044751">
    <property type="entry name" value="Ion_transp-like_CBS"/>
</dbReference>
<sequence length="458" mass="49767">MDIALLLFLILLNGVLAMSEIAVVSSRQSRLKKLADDGSVGARSALALHHEPATFLSTVQVGITTVGILSGAIGEATLAAPLERWLSTFPLLAPYASGIAMTLVVFGVTYFSVVIGELVPKRLGLLAPERVASLIARPMNLLSRLARPLVWLLSSSSSLLLGLLGARRRQESSVTDDEIKVLMGQGAEAGVFHASEQAIVSNVLRLDEQRISAIMTHRKDIYLIDLNESQEEIRKRLADSPYKRIVICRDGLEQIVGVLRTGDLLKGALLGEPLSIEPFVRPALYVPASVTTTQLLETFRRARQQCALMVDEYGGLQGLVTLTDVLTSIVGDLPSSDNPEENDIVVREDGSWLVDGSVTIERLKTVLEIHGDLPGEDENAFNTLGGFVMYVLGRIPMPSDHFELGDLRIEVVDMDRHRVDKVLIARALRAARADVASGEMSRRRIALSSPAQPANTDT</sequence>
<evidence type="ECO:0000259" key="11">
    <source>
        <dbReference type="PROSITE" id="PS51371"/>
    </source>
</evidence>
<keyword evidence="6 8" id="KW-0129">CBS domain</keyword>
<feature type="domain" description="CBS" evidence="11">
    <location>
        <begin position="215"/>
        <end position="274"/>
    </location>
</feature>
<evidence type="ECO:0000256" key="9">
    <source>
        <dbReference type="PROSITE-ProRule" id="PRU01193"/>
    </source>
</evidence>
<dbReference type="SMART" id="SM01091">
    <property type="entry name" value="CorC_HlyC"/>
    <property type="match status" value="1"/>
</dbReference>
<feature type="domain" description="CBS" evidence="11">
    <location>
        <begin position="279"/>
        <end position="335"/>
    </location>
</feature>
<name>A0A935UG48_9PROT</name>
<dbReference type="PROSITE" id="PS51371">
    <property type="entry name" value="CBS"/>
    <property type="match status" value="2"/>
</dbReference>
<evidence type="ECO:0000256" key="3">
    <source>
        <dbReference type="ARBA" id="ARBA00022692"/>
    </source>
</evidence>
<dbReference type="Gene3D" id="3.30.465.10">
    <property type="match status" value="1"/>
</dbReference>
<comment type="subcellular location">
    <subcellularLocation>
        <location evidence="1">Cell membrane</location>
        <topology evidence="1">Multi-pass membrane protein</topology>
    </subcellularLocation>
</comment>
<gene>
    <name evidence="13" type="ORF">IPJ27_05945</name>
</gene>
<dbReference type="PANTHER" id="PTHR43099:SF5">
    <property type="entry name" value="HLYC_CORC FAMILY TRANSPORTER"/>
    <property type="match status" value="1"/>
</dbReference>
<protein>
    <submittedName>
        <fullName evidence="13">HlyC/CorC family transporter</fullName>
    </submittedName>
</protein>
<dbReference type="CDD" id="cd04590">
    <property type="entry name" value="CBS_pair_CorC_HlyC_assoc"/>
    <property type="match status" value="1"/>
</dbReference>
<dbReference type="InterPro" id="IPR016169">
    <property type="entry name" value="FAD-bd_PCMH_sub2"/>
</dbReference>
<dbReference type="Pfam" id="PF00571">
    <property type="entry name" value="CBS"/>
    <property type="match status" value="1"/>
</dbReference>
<evidence type="ECO:0000313" key="13">
    <source>
        <dbReference type="EMBL" id="MBK7674334.1"/>
    </source>
</evidence>
<dbReference type="InterPro" id="IPR036318">
    <property type="entry name" value="FAD-bd_PCMH-like_sf"/>
</dbReference>